<evidence type="ECO:0000313" key="3">
    <source>
        <dbReference type="EMBL" id="SFC89069.1"/>
    </source>
</evidence>
<evidence type="ECO:0000259" key="2">
    <source>
        <dbReference type="Pfam" id="PF01243"/>
    </source>
</evidence>
<dbReference type="OrthoDB" id="162914at2"/>
<gene>
    <name evidence="3" type="ORF">SAMN04487968_11388</name>
</gene>
<dbReference type="EMBL" id="FOLB01000013">
    <property type="protein sequence ID" value="SFC89069.1"/>
    <property type="molecule type" value="Genomic_DNA"/>
</dbReference>
<dbReference type="InterPro" id="IPR011576">
    <property type="entry name" value="Pyridox_Oxase_N"/>
</dbReference>
<accession>A0A1I1MUN5</accession>
<keyword evidence="4" id="KW-1185">Reference proteome</keyword>
<dbReference type="InterPro" id="IPR019920">
    <property type="entry name" value="F420-binding_dom_put"/>
</dbReference>
<dbReference type="SUPFAM" id="SSF50475">
    <property type="entry name" value="FMN-binding split barrel"/>
    <property type="match status" value="1"/>
</dbReference>
<dbReference type="InterPro" id="IPR012349">
    <property type="entry name" value="Split_barrel_FMN-bd"/>
</dbReference>
<name>A0A1I1MUN5_9ACTN</name>
<dbReference type="InterPro" id="IPR052019">
    <property type="entry name" value="F420H2_bilvrd_red/Heme_oxyg"/>
</dbReference>
<dbReference type="GO" id="GO:0005829">
    <property type="term" value="C:cytosol"/>
    <property type="evidence" value="ECO:0007669"/>
    <property type="project" value="TreeGrafter"/>
</dbReference>
<evidence type="ECO:0000313" key="4">
    <source>
        <dbReference type="Proteomes" id="UP000198832"/>
    </source>
</evidence>
<dbReference type="STRING" id="574651.SAMN04487968_11388"/>
<reference evidence="3 4" key="1">
    <citation type="submission" date="2016-10" db="EMBL/GenBank/DDBJ databases">
        <authorList>
            <person name="de Groot N.N."/>
        </authorList>
    </citation>
    <scope>NUCLEOTIDE SEQUENCE [LARGE SCALE GENOMIC DNA]</scope>
    <source>
        <strain evidence="3 4">CGMCC 1.7056</strain>
    </source>
</reference>
<keyword evidence="1" id="KW-0560">Oxidoreductase</keyword>
<sequence length="126" mass="13771">MLQPDVRALLDGTPVAHLATLLPDGSPHSVPLWIATRGDQVAFLTGPASRKARNLRRDPRVAISLTPADAPFPPALIRGRVVRWIDGDEGWAIVDEISQKYTGGPYGRDQERVIGLIEVEHQHVGL</sequence>
<evidence type="ECO:0000256" key="1">
    <source>
        <dbReference type="ARBA" id="ARBA00023002"/>
    </source>
</evidence>
<protein>
    <submittedName>
        <fullName evidence="3">PPOX class probable F420-dependent enzyme</fullName>
    </submittedName>
</protein>
<dbReference type="AlphaFoldDB" id="A0A1I1MUN5"/>
<dbReference type="Proteomes" id="UP000198832">
    <property type="component" value="Unassembled WGS sequence"/>
</dbReference>
<dbReference type="NCBIfam" id="TIGR03618">
    <property type="entry name" value="Rv1155_F420"/>
    <property type="match status" value="1"/>
</dbReference>
<dbReference type="Pfam" id="PF01243">
    <property type="entry name" value="PNPOx_N"/>
    <property type="match status" value="1"/>
</dbReference>
<dbReference type="GO" id="GO:0016627">
    <property type="term" value="F:oxidoreductase activity, acting on the CH-CH group of donors"/>
    <property type="evidence" value="ECO:0007669"/>
    <property type="project" value="TreeGrafter"/>
</dbReference>
<feature type="domain" description="Pyridoxamine 5'-phosphate oxidase N-terminal" evidence="2">
    <location>
        <begin position="3"/>
        <end position="103"/>
    </location>
</feature>
<dbReference type="RefSeq" id="WP_091125900.1">
    <property type="nucleotide sequence ID" value="NZ_FOLB01000013.1"/>
</dbReference>
<dbReference type="PANTHER" id="PTHR35176:SF6">
    <property type="entry name" value="HEME OXYGENASE HI_0854-RELATED"/>
    <property type="match status" value="1"/>
</dbReference>
<dbReference type="GO" id="GO:0070967">
    <property type="term" value="F:coenzyme F420 binding"/>
    <property type="evidence" value="ECO:0007669"/>
    <property type="project" value="TreeGrafter"/>
</dbReference>
<dbReference type="PANTHER" id="PTHR35176">
    <property type="entry name" value="HEME OXYGENASE HI_0854-RELATED"/>
    <property type="match status" value="1"/>
</dbReference>
<organism evidence="3 4">
    <name type="scientific">Nocardioides terrae</name>
    <dbReference type="NCBI Taxonomy" id="574651"/>
    <lineage>
        <taxon>Bacteria</taxon>
        <taxon>Bacillati</taxon>
        <taxon>Actinomycetota</taxon>
        <taxon>Actinomycetes</taxon>
        <taxon>Propionibacteriales</taxon>
        <taxon>Nocardioidaceae</taxon>
        <taxon>Nocardioides</taxon>
    </lineage>
</organism>
<proteinExistence type="predicted"/>
<dbReference type="Gene3D" id="2.30.110.10">
    <property type="entry name" value="Electron Transport, Fmn-binding Protein, Chain A"/>
    <property type="match status" value="1"/>
</dbReference>